<evidence type="ECO:0000313" key="2">
    <source>
        <dbReference type="Proteomes" id="UP001152561"/>
    </source>
</evidence>
<proteinExistence type="predicted"/>
<reference evidence="2" key="1">
    <citation type="journal article" date="2023" name="Proc. Natl. Acad. Sci. U.S.A.">
        <title>Genomic and structural basis for evolution of tropane alkaloid biosynthesis.</title>
        <authorList>
            <person name="Wanga Y.-J."/>
            <person name="Taina T."/>
            <person name="Yua J.-Y."/>
            <person name="Lia J."/>
            <person name="Xua B."/>
            <person name="Chenc J."/>
            <person name="D'Auriad J.C."/>
            <person name="Huanga J.-P."/>
            <person name="Huanga S.-X."/>
        </authorList>
    </citation>
    <scope>NUCLEOTIDE SEQUENCE [LARGE SCALE GENOMIC DNA]</scope>
    <source>
        <strain evidence="2">cv. KIB-2019</strain>
    </source>
</reference>
<protein>
    <submittedName>
        <fullName evidence="1">Uncharacterized protein</fullName>
    </submittedName>
</protein>
<keyword evidence="2" id="KW-1185">Reference proteome</keyword>
<name>A0A9Q1M8Z1_9SOLA</name>
<evidence type="ECO:0000313" key="1">
    <source>
        <dbReference type="EMBL" id="KAJ8554071.1"/>
    </source>
</evidence>
<dbReference type="Proteomes" id="UP001152561">
    <property type="component" value="Unassembled WGS sequence"/>
</dbReference>
<dbReference type="EMBL" id="JAJAGQ010000009">
    <property type="protein sequence ID" value="KAJ8554071.1"/>
    <property type="molecule type" value="Genomic_DNA"/>
</dbReference>
<organism evidence="1 2">
    <name type="scientific">Anisodus acutangulus</name>
    <dbReference type="NCBI Taxonomy" id="402998"/>
    <lineage>
        <taxon>Eukaryota</taxon>
        <taxon>Viridiplantae</taxon>
        <taxon>Streptophyta</taxon>
        <taxon>Embryophyta</taxon>
        <taxon>Tracheophyta</taxon>
        <taxon>Spermatophyta</taxon>
        <taxon>Magnoliopsida</taxon>
        <taxon>eudicotyledons</taxon>
        <taxon>Gunneridae</taxon>
        <taxon>Pentapetalae</taxon>
        <taxon>asterids</taxon>
        <taxon>lamiids</taxon>
        <taxon>Solanales</taxon>
        <taxon>Solanaceae</taxon>
        <taxon>Solanoideae</taxon>
        <taxon>Hyoscyameae</taxon>
        <taxon>Anisodus</taxon>
    </lineage>
</organism>
<gene>
    <name evidence="1" type="ORF">K7X08_024749</name>
</gene>
<accession>A0A9Q1M8Z1</accession>
<dbReference type="AlphaFoldDB" id="A0A9Q1M8Z1"/>
<sequence>MDSSHSVAATSPFNCLSGLVSNGFEAYAWVFGWRVNAIRCKTLHKVNETNNWDFFCWRSIRILDSLPIALWS</sequence>
<comment type="caution">
    <text evidence="1">The sequence shown here is derived from an EMBL/GenBank/DDBJ whole genome shotgun (WGS) entry which is preliminary data.</text>
</comment>